<dbReference type="AlphaFoldDB" id="A0A2M3ZVW5"/>
<keyword evidence="1" id="KW-0472">Membrane</keyword>
<organism evidence="2">
    <name type="scientific">Anopheles braziliensis</name>
    <dbReference type="NCBI Taxonomy" id="58242"/>
    <lineage>
        <taxon>Eukaryota</taxon>
        <taxon>Metazoa</taxon>
        <taxon>Ecdysozoa</taxon>
        <taxon>Arthropoda</taxon>
        <taxon>Hexapoda</taxon>
        <taxon>Insecta</taxon>
        <taxon>Pterygota</taxon>
        <taxon>Neoptera</taxon>
        <taxon>Endopterygota</taxon>
        <taxon>Diptera</taxon>
        <taxon>Nematocera</taxon>
        <taxon>Culicoidea</taxon>
        <taxon>Culicidae</taxon>
        <taxon>Anophelinae</taxon>
        <taxon>Anopheles</taxon>
    </lineage>
</organism>
<evidence type="ECO:0000256" key="1">
    <source>
        <dbReference type="SAM" id="Phobius"/>
    </source>
</evidence>
<keyword evidence="1" id="KW-1133">Transmembrane helix</keyword>
<protein>
    <submittedName>
        <fullName evidence="2">Putative secreted peptide</fullName>
    </submittedName>
</protein>
<accession>A0A2M3ZVW5</accession>
<sequence>MFIYSYLSFIKFRVCFSVSLSKGTKDREFCIKNVGEQRGIGEYIYITIYVYLFILVHGGFICTQTKRGERNLLQIFSILPPFLPCITQCVAFYHACQVASLSGSFHLLLLLVKLVRKI</sequence>
<keyword evidence="1" id="KW-0812">Transmembrane</keyword>
<feature type="transmembrane region" description="Helical" evidence="1">
    <location>
        <begin position="99"/>
        <end position="115"/>
    </location>
</feature>
<feature type="transmembrane region" description="Helical" evidence="1">
    <location>
        <begin position="43"/>
        <end position="63"/>
    </location>
</feature>
<evidence type="ECO:0000313" key="2">
    <source>
        <dbReference type="EMBL" id="MBW32694.1"/>
    </source>
</evidence>
<name>A0A2M3ZVW5_9DIPT</name>
<proteinExistence type="predicted"/>
<reference evidence="2" key="1">
    <citation type="submission" date="2018-01" db="EMBL/GenBank/DDBJ databases">
        <title>An insight into the sialome of Amazonian anophelines.</title>
        <authorList>
            <person name="Ribeiro J.M."/>
            <person name="Scarpassa V."/>
            <person name="Calvo E."/>
        </authorList>
    </citation>
    <scope>NUCLEOTIDE SEQUENCE</scope>
    <source>
        <tissue evidence="2">Salivary glands</tissue>
    </source>
</reference>
<dbReference type="EMBL" id="GGFM01011943">
    <property type="protein sequence ID" value="MBW32694.1"/>
    <property type="molecule type" value="Transcribed_RNA"/>
</dbReference>